<evidence type="ECO:0000259" key="10">
    <source>
        <dbReference type="PROSITE" id="PS51194"/>
    </source>
</evidence>
<evidence type="ECO:0000256" key="5">
    <source>
        <dbReference type="ARBA" id="ARBA00022884"/>
    </source>
</evidence>
<evidence type="ECO:0000256" key="3">
    <source>
        <dbReference type="ARBA" id="ARBA00022806"/>
    </source>
</evidence>
<dbReference type="CDD" id="cd17956">
    <property type="entry name" value="DEADc_DDX51"/>
    <property type="match status" value="1"/>
</dbReference>
<name>A0A0A9Z2H7_LYGHE</name>
<dbReference type="Pfam" id="PF00270">
    <property type="entry name" value="DEAD"/>
    <property type="match status" value="1"/>
</dbReference>
<protein>
    <recommendedName>
        <fullName evidence="7">ATP-dependent RNA helicase</fullName>
        <ecNumber evidence="7">3.6.4.13</ecNumber>
    </recommendedName>
</protein>
<keyword evidence="2 6" id="KW-0378">Hydrolase</keyword>
<evidence type="ECO:0000256" key="8">
    <source>
        <dbReference type="SAM" id="MobiDB-lite"/>
    </source>
</evidence>
<dbReference type="GO" id="GO:0003724">
    <property type="term" value="F:RNA helicase activity"/>
    <property type="evidence" value="ECO:0007669"/>
    <property type="project" value="UniProtKB-EC"/>
</dbReference>
<gene>
    <name evidence="11" type="primary">Dbp73D_0</name>
    <name evidence="12" type="synonym">Dbp73D_1</name>
    <name evidence="12" type="ORF">CM83_60784</name>
    <name evidence="11" type="ORF">CM83_60785</name>
</gene>
<evidence type="ECO:0000313" key="13">
    <source>
        <dbReference type="EMBL" id="JAG57762.1"/>
    </source>
</evidence>
<dbReference type="CDD" id="cd18787">
    <property type="entry name" value="SF2_C_DEAD"/>
    <property type="match status" value="1"/>
</dbReference>
<comment type="domain">
    <text evidence="7">The Q motif is unique to and characteristic of the DEAD box family of RNA helicases and controls ATP binding and hydrolysis.</text>
</comment>
<dbReference type="GO" id="GO:0003723">
    <property type="term" value="F:RNA binding"/>
    <property type="evidence" value="ECO:0007669"/>
    <property type="project" value="UniProtKB-UniRule"/>
</dbReference>
<dbReference type="SUPFAM" id="SSF52540">
    <property type="entry name" value="P-loop containing nucleoside triphosphate hydrolases"/>
    <property type="match status" value="1"/>
</dbReference>
<feature type="region of interest" description="Disordered" evidence="8">
    <location>
        <begin position="585"/>
        <end position="604"/>
    </location>
</feature>
<feature type="domain" description="Helicase ATP-binding" evidence="9">
    <location>
        <begin position="167"/>
        <end position="369"/>
    </location>
</feature>
<reference evidence="11" key="2">
    <citation type="submission" date="2014-07" db="EMBL/GenBank/DDBJ databases">
        <authorList>
            <person name="Hull J."/>
        </authorList>
    </citation>
    <scope>NUCLEOTIDE SEQUENCE</scope>
</reference>
<keyword evidence="1 6" id="KW-0547">Nucleotide-binding</keyword>
<dbReference type="SMART" id="SM00490">
    <property type="entry name" value="HELICc"/>
    <property type="match status" value="1"/>
</dbReference>
<feature type="region of interest" description="Disordered" evidence="8">
    <location>
        <begin position="30"/>
        <end position="49"/>
    </location>
</feature>
<proteinExistence type="inferred from homology"/>
<evidence type="ECO:0000256" key="6">
    <source>
        <dbReference type="RuleBase" id="RU000492"/>
    </source>
</evidence>
<dbReference type="Pfam" id="PF00271">
    <property type="entry name" value="Helicase_C"/>
    <property type="match status" value="1"/>
</dbReference>
<evidence type="ECO:0000256" key="1">
    <source>
        <dbReference type="ARBA" id="ARBA00022741"/>
    </source>
</evidence>
<comment type="catalytic activity">
    <reaction evidence="7">
        <text>ATP + H2O = ADP + phosphate + H(+)</text>
        <dbReference type="Rhea" id="RHEA:13065"/>
        <dbReference type="ChEBI" id="CHEBI:15377"/>
        <dbReference type="ChEBI" id="CHEBI:15378"/>
        <dbReference type="ChEBI" id="CHEBI:30616"/>
        <dbReference type="ChEBI" id="CHEBI:43474"/>
        <dbReference type="ChEBI" id="CHEBI:456216"/>
        <dbReference type="EC" id="3.6.4.13"/>
    </reaction>
</comment>
<keyword evidence="5 7" id="KW-0694">RNA-binding</keyword>
<evidence type="ECO:0000256" key="7">
    <source>
        <dbReference type="RuleBase" id="RU365068"/>
    </source>
</evidence>
<reference evidence="13" key="3">
    <citation type="submission" date="2014-09" db="EMBL/GenBank/DDBJ databases">
        <authorList>
            <person name="Magalhaes I.L.F."/>
            <person name="Oliveira U."/>
            <person name="Santos F.R."/>
            <person name="Vidigal T.H.D.A."/>
            <person name="Brescovit A.D."/>
            <person name="Santos A.J."/>
        </authorList>
    </citation>
    <scope>NUCLEOTIDE SEQUENCE</scope>
</reference>
<feature type="compositionally biased region" description="Basic residues" evidence="8">
    <location>
        <begin position="31"/>
        <end position="43"/>
    </location>
</feature>
<evidence type="ECO:0000256" key="2">
    <source>
        <dbReference type="ARBA" id="ARBA00022801"/>
    </source>
</evidence>
<feature type="region of interest" description="Disordered" evidence="8">
    <location>
        <begin position="1"/>
        <end position="23"/>
    </location>
</feature>
<dbReference type="EMBL" id="GBRD01008059">
    <property type="protein sequence ID" value="JAG57762.1"/>
    <property type="molecule type" value="Transcribed_RNA"/>
</dbReference>
<keyword evidence="3 6" id="KW-0347">Helicase</keyword>
<dbReference type="EMBL" id="GBHO01004969">
    <property type="protein sequence ID" value="JAG38635.1"/>
    <property type="molecule type" value="Transcribed_RNA"/>
</dbReference>
<dbReference type="InterPro" id="IPR011545">
    <property type="entry name" value="DEAD/DEAH_box_helicase_dom"/>
</dbReference>
<accession>A0A0A9Z2H7</accession>
<evidence type="ECO:0000259" key="9">
    <source>
        <dbReference type="PROSITE" id="PS51192"/>
    </source>
</evidence>
<dbReference type="InterPro" id="IPR000629">
    <property type="entry name" value="RNA-helicase_DEAD-box_CS"/>
</dbReference>
<dbReference type="PROSITE" id="PS51194">
    <property type="entry name" value="HELICASE_CTER"/>
    <property type="match status" value="1"/>
</dbReference>
<feature type="domain" description="Helicase C-terminal" evidence="10">
    <location>
        <begin position="394"/>
        <end position="557"/>
    </location>
</feature>
<comment type="similarity">
    <text evidence="6">Belongs to the DEAD box helicase family.</text>
</comment>
<dbReference type="PANTHER" id="PTHR24031">
    <property type="entry name" value="RNA HELICASE"/>
    <property type="match status" value="1"/>
</dbReference>
<dbReference type="PROSITE" id="PS00039">
    <property type="entry name" value="DEAD_ATP_HELICASE"/>
    <property type="match status" value="1"/>
</dbReference>
<dbReference type="PROSITE" id="PS51192">
    <property type="entry name" value="HELICASE_ATP_BIND_1"/>
    <property type="match status" value="1"/>
</dbReference>
<evidence type="ECO:0000256" key="4">
    <source>
        <dbReference type="ARBA" id="ARBA00022840"/>
    </source>
</evidence>
<dbReference type="EMBL" id="GBHO01004970">
    <property type="protein sequence ID" value="JAG38634.1"/>
    <property type="molecule type" value="Transcribed_RNA"/>
</dbReference>
<organism evidence="11">
    <name type="scientific">Lygus hesperus</name>
    <name type="common">Western plant bug</name>
    <dbReference type="NCBI Taxonomy" id="30085"/>
    <lineage>
        <taxon>Eukaryota</taxon>
        <taxon>Metazoa</taxon>
        <taxon>Ecdysozoa</taxon>
        <taxon>Arthropoda</taxon>
        <taxon>Hexapoda</taxon>
        <taxon>Insecta</taxon>
        <taxon>Pterygota</taxon>
        <taxon>Neoptera</taxon>
        <taxon>Paraneoptera</taxon>
        <taxon>Hemiptera</taxon>
        <taxon>Heteroptera</taxon>
        <taxon>Panheteroptera</taxon>
        <taxon>Cimicomorpha</taxon>
        <taxon>Miridae</taxon>
        <taxon>Mirini</taxon>
        <taxon>Lygus</taxon>
    </lineage>
</organism>
<keyword evidence="4 6" id="KW-0067">ATP-binding</keyword>
<evidence type="ECO:0000313" key="12">
    <source>
        <dbReference type="EMBL" id="JAG38635.1"/>
    </source>
</evidence>
<dbReference type="EC" id="3.6.4.13" evidence="7"/>
<dbReference type="GO" id="GO:0016787">
    <property type="term" value="F:hydrolase activity"/>
    <property type="evidence" value="ECO:0007669"/>
    <property type="project" value="UniProtKB-KW"/>
</dbReference>
<sequence length="604" mass="68214">MEPSLARRFTGEEHEDVDRSGNLQKLLKSIEKRKSKNAGKSKKQTVEVDSGVECNTEVEVGDSASTAVGDAPQSVYVENPEIKPFHIIGGHDFEKSKKVVSPLPKWLANPTIISTDLANLSIKVKKFKVLDKLLIQNLKDSGVKYLFPVQAKVIPWMLQKECRENSLIRQSAPRDLCVSAPTGSGKTLTYVLPILHSLKNRFVPRIRALVVVPVQELALQVLDVFKRYSKGTKLKIEVSTGGKTELFAEQMKLVRNISGVGDVFESRIDILVTTPGRLVEHLNYTKGFDLTHLRYLIIDEADRVMENVQDDWMHILEKHINYGSAKQSSIVSVKTLRKRRQPQKLLFSATLSHDPEKLKQLGLFQPILFTSVVNDEESLGSKEDYIGKYTTPQELEEYYTAVPIKLKPLVMWALVNRGWKKILCFAKSVEDAHRLSQLFGLLLAGKTVKELSSKLNRKERDDTLKEFAEGNVDILVCSDVMARGIDIPGVNYVVSYDPPKHVEGYIHRVGRTGRAGASGTALTLLDPDSQKSVFLQKLQQVNKANVEEMLIPDTQYIHKLEDYRKALVSLKTALEVESYVQKKDLKRKKVSKNRRKHKKLKSKP</sequence>
<dbReference type="SMART" id="SM00487">
    <property type="entry name" value="DEXDc"/>
    <property type="match status" value="1"/>
</dbReference>
<reference evidence="11" key="1">
    <citation type="journal article" date="2014" name="PLoS ONE">
        <title>Transcriptome-Based Identification of ABC Transporters in the Western Tarnished Plant Bug Lygus hesperus.</title>
        <authorList>
            <person name="Hull J.J."/>
            <person name="Chaney K."/>
            <person name="Geib S.M."/>
            <person name="Fabrick J.A."/>
            <person name="Brent C.S."/>
            <person name="Walsh D."/>
            <person name="Lavine L.C."/>
        </authorList>
    </citation>
    <scope>NUCLEOTIDE SEQUENCE</scope>
</reference>
<evidence type="ECO:0000313" key="11">
    <source>
        <dbReference type="EMBL" id="JAG38634.1"/>
    </source>
</evidence>
<comment type="function">
    <text evidence="7">RNA helicase.</text>
</comment>
<dbReference type="InterPro" id="IPR027417">
    <property type="entry name" value="P-loop_NTPase"/>
</dbReference>
<dbReference type="InterPro" id="IPR014001">
    <property type="entry name" value="Helicase_ATP-bd"/>
</dbReference>
<feature type="compositionally biased region" description="Basic and acidic residues" evidence="8">
    <location>
        <begin position="9"/>
        <end position="19"/>
    </location>
</feature>
<dbReference type="AlphaFoldDB" id="A0A0A9Z2H7"/>
<dbReference type="Gene3D" id="3.40.50.300">
    <property type="entry name" value="P-loop containing nucleotide triphosphate hydrolases"/>
    <property type="match status" value="2"/>
</dbReference>
<dbReference type="GO" id="GO:0005524">
    <property type="term" value="F:ATP binding"/>
    <property type="evidence" value="ECO:0007669"/>
    <property type="project" value="UniProtKB-UniRule"/>
</dbReference>
<dbReference type="InterPro" id="IPR001650">
    <property type="entry name" value="Helicase_C-like"/>
</dbReference>